<dbReference type="AlphaFoldDB" id="A0A223KSS9"/>
<protein>
    <submittedName>
        <fullName evidence="1">Uncharacterized protein</fullName>
    </submittedName>
</protein>
<evidence type="ECO:0000313" key="2">
    <source>
        <dbReference type="Proteomes" id="UP000215224"/>
    </source>
</evidence>
<dbReference type="KEGG" id="bcoh:BC6307_15220"/>
<dbReference type="STRING" id="1314751.GCA_001591425_03885"/>
<name>A0A223KSS9_9BACI</name>
<evidence type="ECO:0000313" key="1">
    <source>
        <dbReference type="EMBL" id="AST92545.1"/>
    </source>
</evidence>
<organism evidence="1 2">
    <name type="scientific">Sutcliffiella cohnii</name>
    <dbReference type="NCBI Taxonomy" id="33932"/>
    <lineage>
        <taxon>Bacteria</taxon>
        <taxon>Bacillati</taxon>
        <taxon>Bacillota</taxon>
        <taxon>Bacilli</taxon>
        <taxon>Bacillales</taxon>
        <taxon>Bacillaceae</taxon>
        <taxon>Sutcliffiella</taxon>
    </lineage>
</organism>
<keyword evidence="2" id="KW-1185">Reference proteome</keyword>
<accession>A0A223KSS9</accession>
<sequence>MRKLTLIAFTFFLLFIFITNIEDETKESIIFFKLDPFVSVEKAVTQLSLGKIKNSDGYEVNWEVSSTTTDSIYLRQDISLLFEEGILKGVLSDWEDNSQTLTQAATLSGEDSSRYMSISFHHGEIHTEDEITSTQAMSKDFLYVIDSSSKPIHAFKEAVTSEQKEWKDVLDTVSEQQLTQAWNRTINSFEIPSRNYFSYSLAELVDIEKFPNFNKDKTQEIIGKLWEGIYKEYFLGIKTYDGSIIPPIGSTMPLILLAKDSSHLLVLFETANGEAIRLIQQIN</sequence>
<dbReference type="Proteomes" id="UP000215224">
    <property type="component" value="Chromosome"/>
</dbReference>
<dbReference type="RefSeq" id="WP_066419835.1">
    <property type="nucleotide sequence ID" value="NZ_CP018866.1"/>
</dbReference>
<gene>
    <name evidence="1" type="ORF">BC6307_15220</name>
</gene>
<reference evidence="1 2" key="1">
    <citation type="submission" date="2016-12" db="EMBL/GenBank/DDBJ databases">
        <title>The whole genome sequencing and assembly of Bacillus cohnii DSM 6307T strain.</title>
        <authorList>
            <person name="Lee Y.-J."/>
            <person name="Yi H."/>
            <person name="Bahn Y.-S."/>
            <person name="Kim J.F."/>
            <person name="Lee D.-W."/>
        </authorList>
    </citation>
    <scope>NUCLEOTIDE SEQUENCE [LARGE SCALE GENOMIC DNA]</scope>
    <source>
        <strain evidence="1 2">DSM 6307</strain>
    </source>
</reference>
<proteinExistence type="predicted"/>
<dbReference type="EMBL" id="CP018866">
    <property type="protein sequence ID" value="AST92545.1"/>
    <property type="molecule type" value="Genomic_DNA"/>
</dbReference>